<proteinExistence type="predicted"/>
<gene>
    <name evidence="1" type="ORF">D3875_13785</name>
</gene>
<evidence type="ECO:0000313" key="2">
    <source>
        <dbReference type="Proteomes" id="UP000286287"/>
    </source>
</evidence>
<accession>A0A418V8P6</accession>
<comment type="caution">
    <text evidence="1">The sequence shown here is derived from an EMBL/GenBank/DDBJ whole genome shotgun (WGS) entry which is preliminary data.</text>
</comment>
<dbReference type="AlphaFoldDB" id="A0A418V8P6"/>
<reference evidence="1 2" key="1">
    <citation type="submission" date="2018-09" db="EMBL/GenBank/DDBJ databases">
        <authorList>
            <person name="Zhu H."/>
        </authorList>
    </citation>
    <scope>NUCLEOTIDE SEQUENCE [LARGE SCALE GENOMIC DNA]</scope>
    <source>
        <strain evidence="1 2">K2S05-167</strain>
    </source>
</reference>
<keyword evidence="2" id="KW-1185">Reference proteome</keyword>
<dbReference type="EMBL" id="QYUJ01000014">
    <property type="protein sequence ID" value="RJF72460.1"/>
    <property type="molecule type" value="Genomic_DNA"/>
</dbReference>
<evidence type="ECO:0000313" key="1">
    <source>
        <dbReference type="EMBL" id="RJF72460.1"/>
    </source>
</evidence>
<name>A0A418V8P6_9DEIO</name>
<dbReference type="Proteomes" id="UP000286287">
    <property type="component" value="Unassembled WGS sequence"/>
</dbReference>
<protein>
    <submittedName>
        <fullName evidence="1">Uncharacterized protein</fullName>
    </submittedName>
</protein>
<sequence>MKLVSVSEVLSKSVTVLLSSSRRSTSMRTLTTPTLSVAFPKMVKVPGVVTMDVGIPSMTTSGFCVSGTISTFTVVSADWVLPLVSVATTFKVCEPFWLSVHA</sequence>
<organism evidence="1 2">
    <name type="scientific">Deinococcus cavernae</name>
    <dbReference type="NCBI Taxonomy" id="2320857"/>
    <lineage>
        <taxon>Bacteria</taxon>
        <taxon>Thermotogati</taxon>
        <taxon>Deinococcota</taxon>
        <taxon>Deinococci</taxon>
        <taxon>Deinococcales</taxon>
        <taxon>Deinococcaceae</taxon>
        <taxon>Deinococcus</taxon>
    </lineage>
</organism>